<feature type="transmembrane region" description="Helical" evidence="8">
    <location>
        <begin position="145"/>
        <end position="161"/>
    </location>
</feature>
<feature type="transmembrane region" description="Helical" evidence="8">
    <location>
        <begin position="12"/>
        <end position="28"/>
    </location>
</feature>
<feature type="transmembrane region" description="Helical" evidence="8">
    <location>
        <begin position="218"/>
        <end position="235"/>
    </location>
</feature>
<keyword evidence="3" id="KW-0328">Glycosyltransferase</keyword>
<gene>
    <name evidence="10" type="ORF">COX04_00130</name>
</gene>
<sequence length="504" mass="58113">MAKVNLKISKELWLLGLILVVGAFLRLYKIDQYMTFLGDEGRDVIIVSRFIKHFDLMLVGPGTSVGNMYLGPLYYYLMVPALFLAGFSPVGPAVQIAILGVATIALIWWMGRQWWGKTAGLVAAALYAVAPTVIIFSRSSWNPNIMPFFSLLCIYSIWKVYKDRKYKWLIVLGVSYAFVLQSHYLGLLLAPTIFVYWLSTYLKIRNSKSEIRKYLNNSLIALSVFVLLMSPLLIFDARHGWRNYEAMKQFITARQETVSIKPWKVIPNMWPIFEKVTTRLLTARNEIAGKTVSLILLFLIGWIIAGWKKIDHRLRIAYGILFIWLAFALIGLGLYKQEIYDHYFGFIFPAPFLLMGGLAENLFRNKKYKILVYMVLLVLLFINLNKTPIRFPPDLQLQRTKVIAKFINEKSGGERFNIATISERNNRDVYQYFLLLWGSKVVDTDPSALKYTITDQLFVVCEKPKEKCDPTHDPSAWITNFGWTKIVDQWEVWGANVYKLGHSD</sequence>
<protein>
    <recommendedName>
        <fullName evidence="9">Glycosyltransferase RgtA/B/C/D-like domain-containing protein</fullName>
    </recommendedName>
</protein>
<evidence type="ECO:0000256" key="1">
    <source>
        <dbReference type="ARBA" id="ARBA00004651"/>
    </source>
</evidence>
<evidence type="ECO:0000256" key="3">
    <source>
        <dbReference type="ARBA" id="ARBA00022676"/>
    </source>
</evidence>
<dbReference type="InterPro" id="IPR050297">
    <property type="entry name" value="LipidA_mod_glycosyltrf_83"/>
</dbReference>
<evidence type="ECO:0000259" key="9">
    <source>
        <dbReference type="Pfam" id="PF13231"/>
    </source>
</evidence>
<keyword evidence="2" id="KW-1003">Cell membrane</keyword>
<feature type="transmembrane region" description="Helical" evidence="8">
    <location>
        <begin position="168"/>
        <end position="198"/>
    </location>
</feature>
<evidence type="ECO:0000256" key="7">
    <source>
        <dbReference type="ARBA" id="ARBA00023136"/>
    </source>
</evidence>
<evidence type="ECO:0000256" key="4">
    <source>
        <dbReference type="ARBA" id="ARBA00022679"/>
    </source>
</evidence>
<dbReference type="GO" id="GO:0005886">
    <property type="term" value="C:plasma membrane"/>
    <property type="evidence" value="ECO:0007669"/>
    <property type="project" value="UniProtKB-SubCell"/>
</dbReference>
<feature type="transmembrane region" description="Helical" evidence="8">
    <location>
        <begin position="342"/>
        <end position="358"/>
    </location>
</feature>
<evidence type="ECO:0000313" key="11">
    <source>
        <dbReference type="Proteomes" id="UP000230759"/>
    </source>
</evidence>
<dbReference type="Pfam" id="PF13231">
    <property type="entry name" value="PMT_2"/>
    <property type="match status" value="1"/>
</dbReference>
<feature type="domain" description="Glycosyltransferase RgtA/B/C/D-like" evidence="9">
    <location>
        <begin position="72"/>
        <end position="226"/>
    </location>
</feature>
<evidence type="ECO:0000256" key="5">
    <source>
        <dbReference type="ARBA" id="ARBA00022692"/>
    </source>
</evidence>
<dbReference type="InterPro" id="IPR038731">
    <property type="entry name" value="RgtA/B/C-like"/>
</dbReference>
<feature type="transmembrane region" description="Helical" evidence="8">
    <location>
        <begin position="316"/>
        <end position="335"/>
    </location>
</feature>
<keyword evidence="5 8" id="KW-0812">Transmembrane</keyword>
<accession>A0A2H0BI48</accession>
<keyword evidence="4" id="KW-0808">Transferase</keyword>
<keyword evidence="7 8" id="KW-0472">Membrane</keyword>
<dbReference type="PANTHER" id="PTHR33908:SF11">
    <property type="entry name" value="MEMBRANE PROTEIN"/>
    <property type="match status" value="1"/>
</dbReference>
<dbReference type="GO" id="GO:0016763">
    <property type="term" value="F:pentosyltransferase activity"/>
    <property type="evidence" value="ECO:0007669"/>
    <property type="project" value="TreeGrafter"/>
</dbReference>
<feature type="transmembrane region" description="Helical" evidence="8">
    <location>
        <begin position="287"/>
        <end position="304"/>
    </location>
</feature>
<comment type="subcellular location">
    <subcellularLocation>
        <location evidence="1">Cell membrane</location>
        <topology evidence="1">Multi-pass membrane protein</topology>
    </subcellularLocation>
</comment>
<dbReference type="Proteomes" id="UP000230759">
    <property type="component" value="Unassembled WGS sequence"/>
</dbReference>
<evidence type="ECO:0000256" key="2">
    <source>
        <dbReference type="ARBA" id="ARBA00022475"/>
    </source>
</evidence>
<feature type="transmembrane region" description="Helical" evidence="8">
    <location>
        <begin position="119"/>
        <end position="139"/>
    </location>
</feature>
<feature type="transmembrane region" description="Helical" evidence="8">
    <location>
        <begin position="74"/>
        <end position="107"/>
    </location>
</feature>
<dbReference type="PANTHER" id="PTHR33908">
    <property type="entry name" value="MANNOSYLTRANSFERASE YKCB-RELATED"/>
    <property type="match status" value="1"/>
</dbReference>
<proteinExistence type="predicted"/>
<evidence type="ECO:0000256" key="6">
    <source>
        <dbReference type="ARBA" id="ARBA00022989"/>
    </source>
</evidence>
<dbReference type="AlphaFoldDB" id="A0A2H0BI48"/>
<feature type="transmembrane region" description="Helical" evidence="8">
    <location>
        <begin position="370"/>
        <end position="389"/>
    </location>
</feature>
<keyword evidence="6 8" id="KW-1133">Transmembrane helix</keyword>
<comment type="caution">
    <text evidence="10">The sequence shown here is derived from an EMBL/GenBank/DDBJ whole genome shotgun (WGS) entry which is preliminary data.</text>
</comment>
<evidence type="ECO:0000313" key="10">
    <source>
        <dbReference type="EMBL" id="PIP57321.1"/>
    </source>
</evidence>
<dbReference type="EMBL" id="PCSV01000005">
    <property type="protein sequence ID" value="PIP57321.1"/>
    <property type="molecule type" value="Genomic_DNA"/>
</dbReference>
<dbReference type="GO" id="GO:0009103">
    <property type="term" value="P:lipopolysaccharide biosynthetic process"/>
    <property type="evidence" value="ECO:0007669"/>
    <property type="project" value="UniProtKB-ARBA"/>
</dbReference>
<name>A0A2H0BI48_9BACT</name>
<reference evidence="10 11" key="1">
    <citation type="submission" date="2017-09" db="EMBL/GenBank/DDBJ databases">
        <title>Depth-based differentiation of microbial function through sediment-hosted aquifers and enrichment of novel symbionts in the deep terrestrial subsurface.</title>
        <authorList>
            <person name="Probst A.J."/>
            <person name="Ladd B."/>
            <person name="Jarett J.K."/>
            <person name="Geller-Mcgrath D.E."/>
            <person name="Sieber C.M."/>
            <person name="Emerson J.B."/>
            <person name="Anantharaman K."/>
            <person name="Thomas B.C."/>
            <person name="Malmstrom R."/>
            <person name="Stieglmeier M."/>
            <person name="Klingl A."/>
            <person name="Woyke T."/>
            <person name="Ryan C.M."/>
            <person name="Banfield J.F."/>
        </authorList>
    </citation>
    <scope>NUCLEOTIDE SEQUENCE [LARGE SCALE GENOMIC DNA]</scope>
    <source>
        <strain evidence="10">CG22_combo_CG10-13_8_21_14_all_45_10</strain>
    </source>
</reference>
<evidence type="ECO:0000256" key="8">
    <source>
        <dbReference type="SAM" id="Phobius"/>
    </source>
</evidence>
<organism evidence="10 11">
    <name type="scientific">Candidatus Woesebacteria bacterium CG22_combo_CG10-13_8_21_14_all_45_10</name>
    <dbReference type="NCBI Taxonomy" id="1975060"/>
    <lineage>
        <taxon>Bacteria</taxon>
        <taxon>Candidatus Woeseibacteriota</taxon>
    </lineage>
</organism>